<protein>
    <submittedName>
        <fullName evidence="2">PFS domain-containing protein</fullName>
    </submittedName>
</protein>
<dbReference type="AlphaFoldDB" id="A0A179FCN5"/>
<reference evidence="2 3" key="1">
    <citation type="journal article" date="2016" name="PLoS Pathog.">
        <title>Biosynthesis of antibiotic leucinostatins in bio-control fungus Purpureocillium lilacinum and their inhibition on phytophthora revealed by genome mining.</title>
        <authorList>
            <person name="Wang G."/>
            <person name="Liu Z."/>
            <person name="Lin R."/>
            <person name="Li E."/>
            <person name="Mao Z."/>
            <person name="Ling J."/>
            <person name="Yang Y."/>
            <person name="Yin W.B."/>
            <person name="Xie B."/>
        </authorList>
    </citation>
    <scope>NUCLEOTIDE SEQUENCE [LARGE SCALE GENOMIC DNA]</scope>
    <source>
        <strain evidence="2">170</strain>
    </source>
</reference>
<dbReference type="Gene3D" id="3.40.50.1580">
    <property type="entry name" value="Nucleoside phosphorylase domain"/>
    <property type="match status" value="1"/>
</dbReference>
<proteinExistence type="predicted"/>
<name>A0A179FCN5_METCM</name>
<dbReference type="Proteomes" id="UP000078397">
    <property type="component" value="Unassembled WGS sequence"/>
</dbReference>
<dbReference type="PANTHER" id="PTHR46082:SF11">
    <property type="entry name" value="AAA+ ATPASE DOMAIN-CONTAINING PROTEIN-RELATED"/>
    <property type="match status" value="1"/>
</dbReference>
<feature type="domain" description="Nucleoside phosphorylase" evidence="1">
    <location>
        <begin position="222"/>
        <end position="298"/>
    </location>
</feature>
<dbReference type="GO" id="GO:0003824">
    <property type="term" value="F:catalytic activity"/>
    <property type="evidence" value="ECO:0007669"/>
    <property type="project" value="InterPro"/>
</dbReference>
<dbReference type="GeneID" id="28851574"/>
<organism evidence="2 3">
    <name type="scientific">Pochonia chlamydosporia 170</name>
    <dbReference type="NCBI Taxonomy" id="1380566"/>
    <lineage>
        <taxon>Eukaryota</taxon>
        <taxon>Fungi</taxon>
        <taxon>Dikarya</taxon>
        <taxon>Ascomycota</taxon>
        <taxon>Pezizomycotina</taxon>
        <taxon>Sordariomycetes</taxon>
        <taxon>Hypocreomycetidae</taxon>
        <taxon>Hypocreales</taxon>
        <taxon>Clavicipitaceae</taxon>
        <taxon>Pochonia</taxon>
    </lineage>
</organism>
<evidence type="ECO:0000313" key="3">
    <source>
        <dbReference type="Proteomes" id="UP000078397"/>
    </source>
</evidence>
<dbReference type="Pfam" id="PF01048">
    <property type="entry name" value="PNP_UDP_1"/>
    <property type="match status" value="1"/>
</dbReference>
<dbReference type="SUPFAM" id="SSF53167">
    <property type="entry name" value="Purine and uridine phosphorylases"/>
    <property type="match status" value="1"/>
</dbReference>
<dbReference type="KEGG" id="pchm:VFPPC_08968"/>
<evidence type="ECO:0000313" key="2">
    <source>
        <dbReference type="EMBL" id="OAQ63060.1"/>
    </source>
</evidence>
<sequence>MPAKNGVSKQYEDYTVAVICAIDFEMSAVRYMLDREHNRLRPRGDSNTYVLGELSGHNVVLACLPGNQGKGAAAIVATNVSRSFPAIKSRFLVGIGGGVPSEKHSIRLGDVVVSMPDGEHGGVVQYDLGKDTVNGFWRKGFLCPPPARLRSAVGMMKSDHLTADNKINDFLSQMVERSHRLRSYARPSSGLDVLYEPDYPHVSGQPTCTMCDLAKVITRQDRPSNLPEIHYGLIASGDRVFKSAAKRDQAVRALGDILCFEMEAAGIATEFSCIVIRGISDYADSHKNDSWHHYAAAAAAACAKELLSYLEPEDMRTSSSYTDSGSPSGVLPNTGSRPLMAAEYRAKLGEWAAEAMDSHGRWLQPILGTNALEEHLLREEGRPKPSRLCESSLAWAQLLYALNVRPGMGVLAWKLPPKEIDPSVEAVRLQVDGPAMCHIVNLFRIYREPSPMDFSPGGSIGSQYLTWAETTCDFPFGTIRVDLQAMHPELPDKVKTVAFEPGSLQDLEQQRLPFSHKSYPCGYYLQETHLKFKSSTLMPKYFDAVYSQGFVADTASIGPLPGPGSPLLERAQYYLQSTKLLQPHLKCSPQCTKDCVAILDRHKCTRRCKGRCSPEHTRLWSRPRLVTHGWLRGIERIKRRVTTNGGDDDALLSFFISSLEERPQFVQDVKQIFHKFGMFSNNWKSEIRCVLEQRLMFTNQQIEIIWGLEVPSPQMLMEDLDLITCEQLPGMLVDLAANRDGGWLHRLSSLTDELDAMMRNSDTFSGVPVIVLELGPSHTFWKDTFEIKGE</sequence>
<dbReference type="InterPro" id="IPR035994">
    <property type="entry name" value="Nucleoside_phosphorylase_sf"/>
</dbReference>
<gene>
    <name evidence="2" type="ORF">VFPPC_08968</name>
</gene>
<keyword evidence="3" id="KW-1185">Reference proteome</keyword>
<comment type="caution">
    <text evidence="2">The sequence shown here is derived from an EMBL/GenBank/DDBJ whole genome shotgun (WGS) entry which is preliminary data.</text>
</comment>
<dbReference type="EMBL" id="LSBJ02000006">
    <property type="protein sequence ID" value="OAQ63060.1"/>
    <property type="molecule type" value="Genomic_DNA"/>
</dbReference>
<evidence type="ECO:0000259" key="1">
    <source>
        <dbReference type="Pfam" id="PF01048"/>
    </source>
</evidence>
<dbReference type="OrthoDB" id="5420336at2759"/>
<dbReference type="InterPro" id="IPR053137">
    <property type="entry name" value="NLR-like"/>
</dbReference>
<dbReference type="InterPro" id="IPR000845">
    <property type="entry name" value="Nucleoside_phosphorylase_d"/>
</dbReference>
<dbReference type="RefSeq" id="XP_018140640.1">
    <property type="nucleotide sequence ID" value="XM_018287580.1"/>
</dbReference>
<dbReference type="STRING" id="1380566.A0A179FCN5"/>
<dbReference type="PANTHER" id="PTHR46082">
    <property type="entry name" value="ATP/GTP-BINDING PROTEIN-RELATED"/>
    <property type="match status" value="1"/>
</dbReference>
<dbReference type="GO" id="GO:0009116">
    <property type="term" value="P:nucleoside metabolic process"/>
    <property type="evidence" value="ECO:0007669"/>
    <property type="project" value="InterPro"/>
</dbReference>
<accession>A0A179FCN5</accession>